<dbReference type="EMBL" id="BPLR01001498">
    <property type="protein sequence ID" value="GIZ02741.1"/>
    <property type="molecule type" value="Genomic_DNA"/>
</dbReference>
<gene>
    <name evidence="1" type="ORF">CEXT_235231</name>
</gene>
<reference evidence="1 2" key="1">
    <citation type="submission" date="2021-06" db="EMBL/GenBank/DDBJ databases">
        <title>Caerostris extrusa draft genome.</title>
        <authorList>
            <person name="Kono N."/>
            <person name="Arakawa K."/>
        </authorList>
    </citation>
    <scope>NUCLEOTIDE SEQUENCE [LARGE SCALE GENOMIC DNA]</scope>
</reference>
<proteinExistence type="predicted"/>
<keyword evidence="2" id="KW-1185">Reference proteome</keyword>
<accession>A0AAV4Y8I7</accession>
<dbReference type="Proteomes" id="UP001054945">
    <property type="component" value="Unassembled WGS sequence"/>
</dbReference>
<dbReference type="AlphaFoldDB" id="A0AAV4Y8I7"/>
<comment type="caution">
    <text evidence="1">The sequence shown here is derived from an EMBL/GenBank/DDBJ whole genome shotgun (WGS) entry which is preliminary data.</text>
</comment>
<evidence type="ECO:0000313" key="1">
    <source>
        <dbReference type="EMBL" id="GIZ02741.1"/>
    </source>
</evidence>
<protein>
    <recommendedName>
        <fullName evidence="3">Ycf15</fullName>
    </recommendedName>
</protein>
<sequence>MNSEENPKQCIETHPKMHSTCECHSEINTRKAGMGFLFRTTGFISSSDSMRSSLLKPIGLYRGNDTSASEKG</sequence>
<organism evidence="1 2">
    <name type="scientific">Caerostris extrusa</name>
    <name type="common">Bark spider</name>
    <name type="synonym">Caerostris bankana</name>
    <dbReference type="NCBI Taxonomy" id="172846"/>
    <lineage>
        <taxon>Eukaryota</taxon>
        <taxon>Metazoa</taxon>
        <taxon>Ecdysozoa</taxon>
        <taxon>Arthropoda</taxon>
        <taxon>Chelicerata</taxon>
        <taxon>Arachnida</taxon>
        <taxon>Araneae</taxon>
        <taxon>Araneomorphae</taxon>
        <taxon>Entelegynae</taxon>
        <taxon>Araneoidea</taxon>
        <taxon>Araneidae</taxon>
        <taxon>Caerostris</taxon>
    </lineage>
</organism>
<evidence type="ECO:0008006" key="3">
    <source>
        <dbReference type="Google" id="ProtNLM"/>
    </source>
</evidence>
<name>A0AAV4Y8I7_CAEEX</name>
<evidence type="ECO:0000313" key="2">
    <source>
        <dbReference type="Proteomes" id="UP001054945"/>
    </source>
</evidence>